<dbReference type="AlphaFoldDB" id="A0A0F9XCZ9"/>
<dbReference type="SUPFAM" id="SSF56281">
    <property type="entry name" value="Metallo-hydrolase/oxidoreductase"/>
    <property type="match status" value="1"/>
</dbReference>
<dbReference type="PANTHER" id="PTHR42663">
    <property type="entry name" value="HYDROLASE C777.06C-RELATED-RELATED"/>
    <property type="match status" value="1"/>
</dbReference>
<dbReference type="GO" id="GO:0016787">
    <property type="term" value="F:hydrolase activity"/>
    <property type="evidence" value="ECO:0007669"/>
    <property type="project" value="UniProtKB-KW"/>
</dbReference>
<reference evidence="1" key="1">
    <citation type="journal article" date="2015" name="Nature">
        <title>Complex archaea that bridge the gap between prokaryotes and eukaryotes.</title>
        <authorList>
            <person name="Spang A."/>
            <person name="Saw J.H."/>
            <person name="Jorgensen S.L."/>
            <person name="Zaremba-Niedzwiedzka K."/>
            <person name="Martijn J."/>
            <person name="Lind A.E."/>
            <person name="van Eijk R."/>
            <person name="Schleper C."/>
            <person name="Guy L."/>
            <person name="Ettema T.J."/>
        </authorList>
    </citation>
    <scope>NUCLEOTIDE SEQUENCE</scope>
</reference>
<accession>A0A0F9XCZ9</accession>
<dbReference type="GO" id="GO:0046872">
    <property type="term" value="F:metal ion binding"/>
    <property type="evidence" value="ECO:0007669"/>
    <property type="project" value="UniProtKB-KW"/>
</dbReference>
<sequence>MPKLRFVGVGSAFAGAGLGQSNMVIEAESGKRLLIDCGQRSQDMLHEQYGDSDDPSGLSYIDGVYITHLHADHIGGLEWLALCTYFNPTLGKPKLFCIEGLMHELWDSSLKGGLSTIQGGEATLTTFFDCQPLKINDSFVWEDVLLTPVQTVHVVSGYRIMHCYGLMIQKYKKGTMTIPALPKTFLTGDTQFCPNQLRDFYKQAATILHDCETTPFRSNVHAHYDDLATLDPEIKERMWLYHYNSVPEVFEGHGKAQNNGFAGFVEVGQTFEI</sequence>
<protein>
    <submittedName>
        <fullName evidence="1">Uncharacterized protein</fullName>
    </submittedName>
</protein>
<organism evidence="1">
    <name type="scientific">marine sediment metagenome</name>
    <dbReference type="NCBI Taxonomy" id="412755"/>
    <lineage>
        <taxon>unclassified sequences</taxon>
        <taxon>metagenomes</taxon>
        <taxon>ecological metagenomes</taxon>
    </lineage>
</organism>
<dbReference type="Gene3D" id="3.60.15.10">
    <property type="entry name" value="Ribonuclease Z/Hydroxyacylglutathione hydrolase-like"/>
    <property type="match status" value="1"/>
</dbReference>
<comment type="caution">
    <text evidence="1">The sequence shown here is derived from an EMBL/GenBank/DDBJ whole genome shotgun (WGS) entry which is preliminary data.</text>
</comment>
<evidence type="ECO:0000313" key="1">
    <source>
        <dbReference type="EMBL" id="KKN96861.1"/>
    </source>
</evidence>
<dbReference type="EMBL" id="LAZR01000062">
    <property type="protein sequence ID" value="KKN96861.1"/>
    <property type="molecule type" value="Genomic_DNA"/>
</dbReference>
<dbReference type="Pfam" id="PF23023">
    <property type="entry name" value="Anti-Pycsar_Apyc1"/>
    <property type="match status" value="1"/>
</dbReference>
<gene>
    <name evidence="1" type="ORF">LCGC14_0165050</name>
</gene>
<dbReference type="PANTHER" id="PTHR42663:SF6">
    <property type="entry name" value="HYDROLASE C777.06C-RELATED"/>
    <property type="match status" value="1"/>
</dbReference>
<dbReference type="InterPro" id="IPR036866">
    <property type="entry name" value="RibonucZ/Hydroxyglut_hydro"/>
</dbReference>
<name>A0A0F9XCZ9_9ZZZZ</name>
<proteinExistence type="predicted"/>